<reference evidence="2" key="1">
    <citation type="journal article" date="2015" name="Nature">
        <title>Complex archaea that bridge the gap between prokaryotes and eukaryotes.</title>
        <authorList>
            <person name="Spang A."/>
            <person name="Saw J.H."/>
            <person name="Jorgensen S.L."/>
            <person name="Zaremba-Niedzwiedzka K."/>
            <person name="Martijn J."/>
            <person name="Lind A.E."/>
            <person name="van Eijk R."/>
            <person name="Schleper C."/>
            <person name="Guy L."/>
            <person name="Ettema T.J."/>
        </authorList>
    </citation>
    <scope>NUCLEOTIDE SEQUENCE</scope>
</reference>
<dbReference type="EMBL" id="LAZR01054260">
    <property type="protein sequence ID" value="KKK78940.1"/>
    <property type="molecule type" value="Genomic_DNA"/>
</dbReference>
<evidence type="ECO:0000259" key="1">
    <source>
        <dbReference type="Pfam" id="PF00206"/>
    </source>
</evidence>
<comment type="caution">
    <text evidence="2">The sequence shown here is derived from an EMBL/GenBank/DDBJ whole genome shotgun (WGS) entry which is preliminary data.</text>
</comment>
<dbReference type="Gene3D" id="1.20.200.10">
    <property type="entry name" value="Fumarase/aspartase (Central domain)"/>
    <property type="match status" value="1"/>
</dbReference>
<feature type="non-terminal residue" evidence="2">
    <location>
        <position position="342"/>
    </location>
</feature>
<dbReference type="GO" id="GO:0005829">
    <property type="term" value="C:cytosol"/>
    <property type="evidence" value="ECO:0007669"/>
    <property type="project" value="TreeGrafter"/>
</dbReference>
<name>A0A0F8YYM0_9ZZZZ</name>
<dbReference type="PANTHER" id="PTHR43814">
    <property type="entry name" value="ARGININOSUCCINATE LYASE"/>
    <property type="match status" value="1"/>
</dbReference>
<dbReference type="InterPro" id="IPR024083">
    <property type="entry name" value="Fumarase/histidase_N"/>
</dbReference>
<dbReference type="PANTHER" id="PTHR43814:SF1">
    <property type="entry name" value="ARGININOSUCCINATE LYASE"/>
    <property type="match status" value="1"/>
</dbReference>
<dbReference type="AlphaFoldDB" id="A0A0F8YYM0"/>
<protein>
    <recommendedName>
        <fullName evidence="1">Fumarate lyase N-terminal domain-containing protein</fullName>
    </recommendedName>
</protein>
<dbReference type="InterPro" id="IPR009049">
    <property type="entry name" value="Argininosuccinate_lyase"/>
</dbReference>
<proteinExistence type="predicted"/>
<gene>
    <name evidence="2" type="ORF">LCGC14_2838510</name>
</gene>
<feature type="domain" description="Fumarate lyase N-terminal" evidence="1">
    <location>
        <begin position="244"/>
        <end position="329"/>
    </location>
</feature>
<evidence type="ECO:0000313" key="2">
    <source>
        <dbReference type="EMBL" id="KKK78940.1"/>
    </source>
</evidence>
<dbReference type="GO" id="GO:0004056">
    <property type="term" value="F:argininosuccinate lyase activity"/>
    <property type="evidence" value="ECO:0007669"/>
    <property type="project" value="InterPro"/>
</dbReference>
<sequence length="342" mass="37072">MRPVVTVVALAGLLVSAAAGPPADGGRPALRAQAGPWGRIEAGFAPRVTRAVVGEPVFFDFVVRNVGGGKIAFEMGGDSRGSIRHNRFTVVVRSPGQGARPLPDPQGYSNGGGVITRVTLEGGEEYRQSLLLQNWADLRLPPDMFPKVPIAGSDAPERKSEAVLAVTAAYTLPIRPSRKSDATPTPVHVTDGFLLRLRPADEKSMAAVVRRFSDQCGSKDRTRRRNAYTALGMIRRPDAVDGLLSALAKANTDKRTDDAEAIVRGLEEIRAEIERDEFPFHQELEDIHLNIEARLKEKIGEAAGRLHTARSRNDQIATDMRLYVMEACDRAAAGVRDVQAAL</sequence>
<dbReference type="InterPro" id="IPR008948">
    <property type="entry name" value="L-Aspartase-like"/>
</dbReference>
<dbReference type="Pfam" id="PF00206">
    <property type="entry name" value="Lyase_1"/>
    <property type="match status" value="1"/>
</dbReference>
<dbReference type="GO" id="GO:0042450">
    <property type="term" value="P:L-arginine biosynthetic process via ornithine"/>
    <property type="evidence" value="ECO:0007669"/>
    <property type="project" value="InterPro"/>
</dbReference>
<dbReference type="Gene3D" id="1.10.275.10">
    <property type="entry name" value="Fumarase/aspartase (N-terminal domain)"/>
    <property type="match status" value="1"/>
</dbReference>
<organism evidence="2">
    <name type="scientific">marine sediment metagenome</name>
    <dbReference type="NCBI Taxonomy" id="412755"/>
    <lineage>
        <taxon>unclassified sequences</taxon>
        <taxon>metagenomes</taxon>
        <taxon>ecological metagenomes</taxon>
    </lineage>
</organism>
<accession>A0A0F8YYM0</accession>
<dbReference type="SUPFAM" id="SSF48557">
    <property type="entry name" value="L-aspartase-like"/>
    <property type="match status" value="1"/>
</dbReference>
<dbReference type="InterPro" id="IPR022761">
    <property type="entry name" value="Fumarate_lyase_N"/>
</dbReference>